<dbReference type="GO" id="GO:0008270">
    <property type="term" value="F:zinc ion binding"/>
    <property type="evidence" value="ECO:0007669"/>
    <property type="project" value="UniProtKB-KW"/>
</dbReference>
<keyword evidence="3" id="KW-0862">Zinc</keyword>
<protein>
    <submittedName>
        <fullName evidence="5">HOAR</fullName>
    </submittedName>
</protein>
<feature type="compositionally biased region" description="Basic and acidic residues" evidence="4">
    <location>
        <begin position="651"/>
        <end position="662"/>
    </location>
</feature>
<dbReference type="SUPFAM" id="SSF57850">
    <property type="entry name" value="RING/U-box"/>
    <property type="match status" value="1"/>
</dbReference>
<evidence type="ECO:0000256" key="4">
    <source>
        <dbReference type="SAM" id="MobiDB-lite"/>
    </source>
</evidence>
<evidence type="ECO:0000256" key="1">
    <source>
        <dbReference type="ARBA" id="ARBA00022723"/>
    </source>
</evidence>
<sequence length="705" mass="77335">MYSSRFQDVYNAICYLRVGKDAMLMKNFLRLLTRCTALEHTMFCIQAYVKHYEQLVATNETYSMVYEFVSKMSNVSLQQTMIDCKQLYERYNSIGVDRRSIDFENDTRRVLHIISSVVNEALYNEYVSVQSKIVREMNCIRELLIVHNLQDVTRLCQMCSNSYSYYQYDACRHHLCVGCAFNSLFESKKCAVCNKPSLVDIIASTTSTVVASTTSTVTTSTTSIVSASTTSTVTTSTASTVSASTPSAINVTTAAANNDNDDDDDEVVVVSDSRIVRYFAEISDSDSASGNESVRDNKSVKNNETVCDNKAGSYTISDNESVGGSISDNESASDSDEARRAKTPMPDPDEPELELLTADTPSTKSSSPPPPPVSASDVSSTTTTSSTVLATTLATTFSTTLATTLATTSSATSTTSVTSSITAPVTTAMTTTTTTTNITSILSELDSTRKLKSKKISKLSRNKPYDCNDILSTIGELNQTFKKKYSRKPSSRVSLIDNDMKKEILSIMRGEDATIIDKTQSVDMSTDATATVSEIDTVINNAIDTINESETVIDTHTCDIVKNIDDIVGDDNATAAAKADEEITSTVDVIKTEVIDDDDEEQVPVEKVRYVEYQEHDDNDKPIGDVIVKIEPDDDEDSGSDDDDNRRKRKGDTDKPPADNRGSDVVVVVNNKDDDDIIIVNEQEAVFKPKICKRVKVEKNKPKSN</sequence>
<dbReference type="PROSITE" id="PS00518">
    <property type="entry name" value="ZF_RING_1"/>
    <property type="match status" value="1"/>
</dbReference>
<dbReference type="RefSeq" id="YP_009666656.1">
    <property type="nucleotide sequence ID" value="NC_043530.1"/>
</dbReference>
<keyword evidence="2" id="KW-0863">Zinc-finger</keyword>
<dbReference type="InterPro" id="IPR017907">
    <property type="entry name" value="Znf_RING_CS"/>
</dbReference>
<feature type="compositionally biased region" description="Low complexity" evidence="4">
    <location>
        <begin position="354"/>
        <end position="366"/>
    </location>
</feature>
<dbReference type="KEGG" id="vg:40526936"/>
<evidence type="ECO:0000313" key="6">
    <source>
        <dbReference type="Proteomes" id="UP000297194"/>
    </source>
</evidence>
<organism evidence="5 6">
    <name type="scientific">Mythimna unipuncta nucleopolyhedrovirus</name>
    <dbReference type="NCBI Taxonomy" id="447897"/>
    <lineage>
        <taxon>Viruses</taxon>
        <taxon>Viruses incertae sedis</taxon>
        <taxon>Naldaviricetes</taxon>
        <taxon>Lefavirales</taxon>
        <taxon>Baculoviridae</taxon>
        <taxon>Alphabaculovirus</taxon>
    </lineage>
</organism>
<proteinExistence type="predicted"/>
<dbReference type="EMBL" id="MF375894">
    <property type="protein sequence ID" value="AUV65263.1"/>
    <property type="molecule type" value="Genomic_DNA"/>
</dbReference>
<evidence type="ECO:0000313" key="5">
    <source>
        <dbReference type="EMBL" id="AUV65263.1"/>
    </source>
</evidence>
<feature type="region of interest" description="Disordered" evidence="4">
    <location>
        <begin position="285"/>
        <end position="381"/>
    </location>
</feature>
<feature type="compositionally biased region" description="Basic and acidic residues" evidence="4">
    <location>
        <begin position="613"/>
        <end position="631"/>
    </location>
</feature>
<feature type="compositionally biased region" description="Acidic residues" evidence="4">
    <location>
        <begin position="632"/>
        <end position="643"/>
    </location>
</feature>
<reference evidence="5" key="1">
    <citation type="journal article" date="2017" name="Virus Genes">
        <title>The complete genome sequence of a third distinct baculovirus isolated from the true armyworm, Mythimna unipuncta, contains two copies of the lef-7 gene.</title>
        <authorList>
            <person name="Harrison R.L."/>
            <person name="Mowery J.D."/>
            <person name="Rowley D.L."/>
            <person name="Bauchan G.R."/>
            <person name="Theilmann D.A."/>
            <person name="Rohrmann G.F."/>
            <person name="Erlandson M.A."/>
        </authorList>
    </citation>
    <scope>NUCLEOTIDE SEQUENCE [LARGE SCALE GENOMIC DNA]</scope>
    <source>
        <strain evidence="5">#7</strain>
    </source>
</reference>
<feature type="region of interest" description="Disordered" evidence="4">
    <location>
        <begin position="613"/>
        <end position="667"/>
    </location>
</feature>
<accession>A0A2K9VS29</accession>
<evidence type="ECO:0000256" key="3">
    <source>
        <dbReference type="ARBA" id="ARBA00022833"/>
    </source>
</evidence>
<dbReference type="Proteomes" id="UP000297194">
    <property type="component" value="Segment"/>
</dbReference>
<dbReference type="GeneID" id="40526936"/>
<keyword evidence="6" id="KW-1185">Reference proteome</keyword>
<name>A0A2K9VS29_9ABAC</name>
<keyword evidence="1" id="KW-0479">Metal-binding</keyword>
<evidence type="ECO:0000256" key="2">
    <source>
        <dbReference type="ARBA" id="ARBA00022771"/>
    </source>
</evidence>
<feature type="compositionally biased region" description="Polar residues" evidence="4">
    <location>
        <begin position="302"/>
        <end position="324"/>
    </location>
</feature>